<feature type="domain" description="PDZ" evidence="2">
    <location>
        <begin position="350"/>
        <end position="410"/>
    </location>
</feature>
<dbReference type="InterPro" id="IPR021109">
    <property type="entry name" value="Peptidase_aspartic_dom_sf"/>
</dbReference>
<dbReference type="SUPFAM" id="SSF50630">
    <property type="entry name" value="Acid proteases"/>
    <property type="match status" value="1"/>
</dbReference>
<dbReference type="PROSITE" id="PS50106">
    <property type="entry name" value="PDZ"/>
    <property type="match status" value="1"/>
</dbReference>
<gene>
    <name evidence="3" type="ORF">SAMN05660313_01109</name>
</gene>
<name>A0A1K1N1W6_9FLAO</name>
<feature type="signal peptide" evidence="1">
    <location>
        <begin position="1"/>
        <end position="18"/>
    </location>
</feature>
<dbReference type="InterPro" id="IPR041489">
    <property type="entry name" value="PDZ_6"/>
</dbReference>
<organism evidence="3 4">
    <name type="scientific">Cellulophaga fucicola</name>
    <dbReference type="NCBI Taxonomy" id="76595"/>
    <lineage>
        <taxon>Bacteria</taxon>
        <taxon>Pseudomonadati</taxon>
        <taxon>Bacteroidota</taxon>
        <taxon>Flavobacteriia</taxon>
        <taxon>Flavobacteriales</taxon>
        <taxon>Flavobacteriaceae</taxon>
        <taxon>Cellulophaga</taxon>
    </lineage>
</organism>
<keyword evidence="1" id="KW-0732">Signal</keyword>
<dbReference type="RefSeq" id="WP_072302747.1">
    <property type="nucleotide sequence ID" value="NZ_FPIY01000001.1"/>
</dbReference>
<dbReference type="EMBL" id="FPIY01000001">
    <property type="protein sequence ID" value="SFW29289.1"/>
    <property type="molecule type" value="Genomic_DNA"/>
</dbReference>
<proteinExistence type="predicted"/>
<protein>
    <submittedName>
        <fullName evidence="3">PDZ domain-containing protein</fullName>
    </submittedName>
</protein>
<dbReference type="SUPFAM" id="SSF50156">
    <property type="entry name" value="PDZ domain-like"/>
    <property type="match status" value="1"/>
</dbReference>
<dbReference type="AlphaFoldDB" id="A0A1K1N1W6"/>
<evidence type="ECO:0000313" key="3">
    <source>
        <dbReference type="EMBL" id="SFW29289.1"/>
    </source>
</evidence>
<dbReference type="Pfam" id="PF13650">
    <property type="entry name" value="Asp_protease_2"/>
    <property type="match status" value="1"/>
</dbReference>
<dbReference type="Pfam" id="PF17820">
    <property type="entry name" value="PDZ_6"/>
    <property type="match status" value="1"/>
</dbReference>
<dbReference type="SMART" id="SM00228">
    <property type="entry name" value="PDZ"/>
    <property type="match status" value="1"/>
</dbReference>
<dbReference type="InterPro" id="IPR036034">
    <property type="entry name" value="PDZ_sf"/>
</dbReference>
<evidence type="ECO:0000313" key="4">
    <source>
        <dbReference type="Proteomes" id="UP000183257"/>
    </source>
</evidence>
<keyword evidence="4" id="KW-1185">Reference proteome</keyword>
<dbReference type="Gene3D" id="2.30.42.10">
    <property type="match status" value="1"/>
</dbReference>
<sequence length="442" mass="50026">MALRILFLCMFFPFISGAQTFELPEGKSYEKIKFKLINNLIVIPAKINGTELTFILDTGVSKPILFNFSDQDSIDIKNVSEINIKGLGGGEPVKALSSKGNTFELESFKNNNQQIYVVLDKELNFSSKLGIPVHGILGYDFFRKYIVEINYTNSYLKVCNPLAYKYKKSKRLESLPLHIERKKAYVNATALLGEKNVPVKLLVDSGSSDAVWLFENENKGISVPHKYFGDFLGKGLSGDIYGKRTKIDHLKLGSFIIEDTKTAFPDSTSIKFITKFGERNGSIGGEVLKRFNWVLDYPRRKIYFKKNSNYKKPFWFRTSGMAMQHGGMRYIKENKASGNNKVKGLSKYAGSNGVEISFDKEVVISLVPQIIVSDLREDSPAKNAGLEVGDVILAVNKKEAHKYKLQELTHMVDDLPGKKVRVLIERRGEKLLFNLRIKKLFK</sequence>
<feature type="chain" id="PRO_5012408080" evidence="1">
    <location>
        <begin position="19"/>
        <end position="442"/>
    </location>
</feature>
<dbReference type="OrthoDB" id="3521766at2"/>
<dbReference type="Proteomes" id="UP000183257">
    <property type="component" value="Unassembled WGS sequence"/>
</dbReference>
<dbReference type="Gene3D" id="2.40.70.10">
    <property type="entry name" value="Acid Proteases"/>
    <property type="match status" value="2"/>
</dbReference>
<accession>A0A1K1N1W6</accession>
<dbReference type="InterPro" id="IPR001478">
    <property type="entry name" value="PDZ"/>
</dbReference>
<evidence type="ECO:0000259" key="2">
    <source>
        <dbReference type="PROSITE" id="PS50106"/>
    </source>
</evidence>
<dbReference type="STRING" id="76595.SAMN05660313_01109"/>
<evidence type="ECO:0000256" key="1">
    <source>
        <dbReference type="SAM" id="SignalP"/>
    </source>
</evidence>
<reference evidence="4" key="1">
    <citation type="submission" date="2016-11" db="EMBL/GenBank/DDBJ databases">
        <authorList>
            <person name="Varghese N."/>
            <person name="Submissions S."/>
        </authorList>
    </citation>
    <scope>NUCLEOTIDE SEQUENCE [LARGE SCALE GENOMIC DNA]</scope>
    <source>
        <strain evidence="4">DSM 24786</strain>
    </source>
</reference>